<dbReference type="Proteomes" id="UP000465810">
    <property type="component" value="Unassembled WGS sequence"/>
</dbReference>
<dbReference type="RefSeq" id="WP_160986780.1">
    <property type="nucleotide sequence ID" value="NZ_WVTD01000013.1"/>
</dbReference>
<protein>
    <recommendedName>
        <fullName evidence="2">DUF6468 domain-containing protein</fullName>
    </recommendedName>
</protein>
<feature type="domain" description="DUF6468" evidence="2">
    <location>
        <begin position="36"/>
        <end position="104"/>
    </location>
</feature>
<reference evidence="3 4" key="1">
    <citation type="submission" date="2019-12" db="EMBL/GenBank/DDBJ databases">
        <authorList>
            <person name="Feng G."/>
            <person name="Zhu H."/>
        </authorList>
    </citation>
    <scope>NUCLEOTIDE SEQUENCE [LARGE SCALE GENOMIC DNA]</scope>
    <source>
        <strain evidence="3 4">FGD1</strain>
    </source>
</reference>
<proteinExistence type="predicted"/>
<organism evidence="3 4">
    <name type="scientific">Novosphingobium silvae</name>
    <dbReference type="NCBI Taxonomy" id="2692619"/>
    <lineage>
        <taxon>Bacteria</taxon>
        <taxon>Pseudomonadati</taxon>
        <taxon>Pseudomonadota</taxon>
        <taxon>Alphaproteobacteria</taxon>
        <taxon>Sphingomonadales</taxon>
        <taxon>Sphingomonadaceae</taxon>
        <taxon>Novosphingobium</taxon>
    </lineage>
</organism>
<gene>
    <name evidence="3" type="ORF">GR702_16035</name>
</gene>
<evidence type="ECO:0000256" key="1">
    <source>
        <dbReference type="SAM" id="MobiDB-lite"/>
    </source>
</evidence>
<evidence type="ECO:0000313" key="4">
    <source>
        <dbReference type="Proteomes" id="UP000465810"/>
    </source>
</evidence>
<evidence type="ECO:0000313" key="3">
    <source>
        <dbReference type="EMBL" id="MYL99278.1"/>
    </source>
</evidence>
<dbReference type="InterPro" id="IPR045531">
    <property type="entry name" value="DUF6468"/>
</dbReference>
<name>A0A7X4K9D5_9SPHN</name>
<comment type="caution">
    <text evidence="3">The sequence shown here is derived from an EMBL/GenBank/DDBJ whole genome shotgun (WGS) entry which is preliminary data.</text>
</comment>
<accession>A0A7X4K9D5</accession>
<feature type="region of interest" description="Disordered" evidence="1">
    <location>
        <begin position="123"/>
        <end position="143"/>
    </location>
</feature>
<sequence>MSISTAINLALVLLCLCVLVQSIRIDRRIRALRASHLDDAVDKLDRATHQARLVLADLKFVLSTEATTQANAVSAAEALRDELSVMVEIGNSTAERIMDAARQAQSVEAGARRRALRSDDMAEDLARAEPPQPSGVEPSNNVRGIGGIFARGSAVA</sequence>
<dbReference type="EMBL" id="WVTD01000013">
    <property type="protein sequence ID" value="MYL99278.1"/>
    <property type="molecule type" value="Genomic_DNA"/>
</dbReference>
<evidence type="ECO:0000259" key="2">
    <source>
        <dbReference type="Pfam" id="PF20072"/>
    </source>
</evidence>
<dbReference type="Pfam" id="PF20072">
    <property type="entry name" value="DUF6468"/>
    <property type="match status" value="1"/>
</dbReference>
<keyword evidence="4" id="KW-1185">Reference proteome</keyword>
<dbReference type="AlphaFoldDB" id="A0A7X4K9D5"/>